<organism evidence="1">
    <name type="scientific">Arundo donax</name>
    <name type="common">Giant reed</name>
    <name type="synonym">Donax arundinaceus</name>
    <dbReference type="NCBI Taxonomy" id="35708"/>
    <lineage>
        <taxon>Eukaryota</taxon>
        <taxon>Viridiplantae</taxon>
        <taxon>Streptophyta</taxon>
        <taxon>Embryophyta</taxon>
        <taxon>Tracheophyta</taxon>
        <taxon>Spermatophyta</taxon>
        <taxon>Magnoliopsida</taxon>
        <taxon>Liliopsida</taxon>
        <taxon>Poales</taxon>
        <taxon>Poaceae</taxon>
        <taxon>PACMAD clade</taxon>
        <taxon>Arundinoideae</taxon>
        <taxon>Arundineae</taxon>
        <taxon>Arundo</taxon>
    </lineage>
</organism>
<reference evidence="1" key="2">
    <citation type="journal article" date="2015" name="Data Brief">
        <title>Shoot transcriptome of the giant reed, Arundo donax.</title>
        <authorList>
            <person name="Barrero R.A."/>
            <person name="Guerrero F.D."/>
            <person name="Moolhuijzen P."/>
            <person name="Goolsby J.A."/>
            <person name="Tidwell J."/>
            <person name="Bellgard S.E."/>
            <person name="Bellgard M.I."/>
        </authorList>
    </citation>
    <scope>NUCLEOTIDE SEQUENCE</scope>
    <source>
        <tissue evidence="1">Shoot tissue taken approximately 20 cm above the soil surface</tissue>
    </source>
</reference>
<name>A0A0A9A5H9_ARUDO</name>
<reference evidence="1" key="1">
    <citation type="submission" date="2014-09" db="EMBL/GenBank/DDBJ databases">
        <authorList>
            <person name="Magalhaes I.L.F."/>
            <person name="Oliveira U."/>
            <person name="Santos F.R."/>
            <person name="Vidigal T.H.D.A."/>
            <person name="Brescovit A.D."/>
            <person name="Santos A.J."/>
        </authorList>
    </citation>
    <scope>NUCLEOTIDE SEQUENCE</scope>
    <source>
        <tissue evidence="1">Shoot tissue taken approximately 20 cm above the soil surface</tissue>
    </source>
</reference>
<sequence length="39" mass="4618">MECKKRIKHDTKSLYLLIRAIIHFIHNHISPGNLSTEYP</sequence>
<accession>A0A0A9A5H9</accession>
<dbReference type="EMBL" id="GBRH01255598">
    <property type="protein sequence ID" value="JAD42297.1"/>
    <property type="molecule type" value="Transcribed_RNA"/>
</dbReference>
<evidence type="ECO:0000313" key="1">
    <source>
        <dbReference type="EMBL" id="JAD42297.1"/>
    </source>
</evidence>
<dbReference type="AlphaFoldDB" id="A0A0A9A5H9"/>
<proteinExistence type="predicted"/>
<protein>
    <submittedName>
        <fullName evidence="1">Uncharacterized protein</fullName>
    </submittedName>
</protein>